<feature type="compositionally biased region" description="Low complexity" evidence="6">
    <location>
        <begin position="637"/>
        <end position="654"/>
    </location>
</feature>
<keyword evidence="9" id="KW-1185">Reference proteome</keyword>
<name>A0A851UWF1_9PASS</name>
<dbReference type="InterPro" id="IPR000571">
    <property type="entry name" value="Znf_CCCH"/>
</dbReference>
<keyword evidence="1 5" id="KW-0479">Metal-binding</keyword>
<feature type="compositionally biased region" description="Acidic residues" evidence="6">
    <location>
        <begin position="141"/>
        <end position="156"/>
    </location>
</feature>
<accession>A0A851UWF1</accession>
<feature type="region of interest" description="Disordered" evidence="6">
    <location>
        <begin position="626"/>
        <end position="657"/>
    </location>
</feature>
<keyword evidence="2" id="KW-0677">Repeat</keyword>
<feature type="zinc finger region" description="C3H1-type" evidence="5">
    <location>
        <begin position="14"/>
        <end position="40"/>
    </location>
</feature>
<dbReference type="AlphaFoldDB" id="A0A851UWF1"/>
<reference evidence="8" key="1">
    <citation type="submission" date="2019-09" db="EMBL/GenBank/DDBJ databases">
        <title>Bird 10,000 Genomes (B10K) Project - Family phase.</title>
        <authorList>
            <person name="Zhang G."/>
        </authorList>
    </citation>
    <scope>NUCLEOTIDE SEQUENCE</scope>
    <source>
        <strain evidence="8">B10K-IZCAS-20218</strain>
        <tissue evidence="8">Blood</tissue>
    </source>
</reference>
<proteinExistence type="predicted"/>
<feature type="region of interest" description="Disordered" evidence="6">
    <location>
        <begin position="289"/>
        <end position="421"/>
    </location>
</feature>
<dbReference type="InterPro" id="IPR041686">
    <property type="entry name" value="Znf-CCCH_3"/>
</dbReference>
<dbReference type="GO" id="GO:0008270">
    <property type="term" value="F:zinc ion binding"/>
    <property type="evidence" value="ECO:0007669"/>
    <property type="project" value="UniProtKB-KW"/>
</dbReference>
<protein>
    <submittedName>
        <fullName evidence="8">ZC11A protein</fullName>
    </submittedName>
</protein>
<evidence type="ECO:0000256" key="5">
    <source>
        <dbReference type="PROSITE-ProRule" id="PRU00723"/>
    </source>
</evidence>
<organism evidence="8 9">
    <name type="scientific">Elachura formosa</name>
    <name type="common">spotted wren-babbler</name>
    <dbReference type="NCBI Taxonomy" id="1463973"/>
    <lineage>
        <taxon>Eukaryota</taxon>
        <taxon>Metazoa</taxon>
        <taxon>Chordata</taxon>
        <taxon>Craniata</taxon>
        <taxon>Vertebrata</taxon>
        <taxon>Euteleostomi</taxon>
        <taxon>Archelosauria</taxon>
        <taxon>Archosauria</taxon>
        <taxon>Dinosauria</taxon>
        <taxon>Saurischia</taxon>
        <taxon>Theropoda</taxon>
        <taxon>Coelurosauria</taxon>
        <taxon>Aves</taxon>
        <taxon>Neognathae</taxon>
        <taxon>Neoaves</taxon>
        <taxon>Telluraves</taxon>
        <taxon>Australaves</taxon>
        <taxon>Passeriformes</taxon>
        <taxon>Elachuridae</taxon>
        <taxon>Elachura</taxon>
    </lineage>
</organism>
<dbReference type="Proteomes" id="UP000623542">
    <property type="component" value="Unassembled WGS sequence"/>
</dbReference>
<dbReference type="PROSITE" id="PS50103">
    <property type="entry name" value="ZF_C3H1"/>
    <property type="match status" value="1"/>
</dbReference>
<dbReference type="PANTHER" id="PTHR15725:SF14">
    <property type="entry name" value="ZINC FINGER CCCH DOMAIN-CONTAINING PROTEIN 11A"/>
    <property type="match status" value="1"/>
</dbReference>
<dbReference type="EMBL" id="WBNG01002423">
    <property type="protein sequence ID" value="NXD31643.1"/>
    <property type="molecule type" value="Genomic_DNA"/>
</dbReference>
<dbReference type="PANTHER" id="PTHR15725">
    <property type="entry name" value="ZN-FINGER, C-X8-C-X5-C-X3-H TYPE-CONTAINING"/>
    <property type="match status" value="1"/>
</dbReference>
<feature type="non-terminal residue" evidence="8">
    <location>
        <position position="1"/>
    </location>
</feature>
<evidence type="ECO:0000259" key="7">
    <source>
        <dbReference type="PROSITE" id="PS50103"/>
    </source>
</evidence>
<evidence type="ECO:0000256" key="6">
    <source>
        <dbReference type="SAM" id="MobiDB-lite"/>
    </source>
</evidence>
<feature type="region of interest" description="Disordered" evidence="6">
    <location>
        <begin position="209"/>
        <end position="228"/>
    </location>
</feature>
<keyword evidence="3 5" id="KW-0863">Zinc-finger</keyword>
<feature type="compositionally biased region" description="Basic and acidic residues" evidence="6">
    <location>
        <begin position="289"/>
        <end position="347"/>
    </location>
</feature>
<feature type="compositionally biased region" description="Basic and acidic residues" evidence="6">
    <location>
        <begin position="505"/>
        <end position="524"/>
    </location>
</feature>
<feature type="non-terminal residue" evidence="8">
    <location>
        <position position="717"/>
    </location>
</feature>
<comment type="caution">
    <text evidence="8">The sequence shown here is derived from an EMBL/GenBank/DDBJ whole genome shotgun (WGS) entry which is preliminary data.</text>
</comment>
<dbReference type="OrthoDB" id="5395350at2759"/>
<keyword evidence="4 5" id="KW-0862">Zinc</keyword>
<evidence type="ECO:0000313" key="8">
    <source>
        <dbReference type="EMBL" id="NXD31643.1"/>
    </source>
</evidence>
<dbReference type="GO" id="GO:0016973">
    <property type="term" value="P:poly(A)+ mRNA export from nucleus"/>
    <property type="evidence" value="ECO:0007669"/>
    <property type="project" value="TreeGrafter"/>
</dbReference>
<evidence type="ECO:0000256" key="1">
    <source>
        <dbReference type="ARBA" id="ARBA00022723"/>
    </source>
</evidence>
<feature type="domain" description="C3H1-type" evidence="7">
    <location>
        <begin position="14"/>
        <end position="40"/>
    </location>
</feature>
<sequence>QGDSCAFRHCEAALGSETVCTLWQEGRCFRNVCRFRHMEIDKKRSEIACYWENQPGGCQKHNCAFHHTKGRYVDGHFLPPSKTTLPSPPEAAEDEVKLVQLQQNKLSVQSNPSPQLRGVMKVENSENVPSPTHPPVVINAADDDEDDDDQLSEEGEETKAPVQPPPTETHNGLRVISTRKSNPSTKQDDNLNFGIKTLEEIKLKKLKEKAKKQGEGPSGVAVDPLQARSIPVPEKENVRTVLRTVTLSSKEGEDPVIQLNLPDRLGKRKTVMGGKTFLPLRRNVADRLGRKAELQENSDKAPKRGTDKAKPIEEIRVKTLEEIRLERNQRRGEPPAKIPGEGRKAEDPSLGARASPATRIKSLAGALAEKNHKRSGEEKEKAEELASRAKAEAEHRKQNIPAPAVAGRVQLAEPGRAKGAGEVRIKTLEEIKREKALRLQQSGENVPAAPAPPEAALRGRKLLRVTKLVASGREEKMIVELNRPSPKGVIAPAENSGNSGIQVKSLEEIMWEKRQLKQRQEEKLQQGPGAIPAEIQDKTKDKSPGSGSPESAPLEGKTSPKQPLKRKGPEGHPPAVVAVKPLSATSGTTPEPPAKVRSQIPPPSHKKPPGKNWNLLQLCCAFSPQHPKLQAGSQGDSLAQSEVSGSSSSCSSSSLEVPVKLRRLSSAGAAKPTLSVEDDFEKLIWEISGGKLEAEIDLDPGKDEDDLLLELSEMIDS</sequence>
<evidence type="ECO:0000256" key="3">
    <source>
        <dbReference type="ARBA" id="ARBA00022771"/>
    </source>
</evidence>
<evidence type="ECO:0000256" key="2">
    <source>
        <dbReference type="ARBA" id="ARBA00022737"/>
    </source>
</evidence>
<dbReference type="FunFam" id="4.10.1000.10:FF:000024">
    <property type="entry name" value="Zinc finger CCCH domain-containing protein 11A"/>
    <property type="match status" value="1"/>
</dbReference>
<dbReference type="Gene3D" id="4.10.1000.10">
    <property type="entry name" value="Zinc finger, CCCH-type"/>
    <property type="match status" value="1"/>
</dbReference>
<feature type="region of interest" description="Disordered" evidence="6">
    <location>
        <begin position="482"/>
        <end position="612"/>
    </location>
</feature>
<feature type="region of interest" description="Disordered" evidence="6">
    <location>
        <begin position="123"/>
        <end position="191"/>
    </location>
</feature>
<dbReference type="Pfam" id="PF15663">
    <property type="entry name" value="zf-CCCH_3"/>
    <property type="match status" value="1"/>
</dbReference>
<evidence type="ECO:0000256" key="4">
    <source>
        <dbReference type="ARBA" id="ARBA00022833"/>
    </source>
</evidence>
<evidence type="ECO:0000313" key="9">
    <source>
        <dbReference type="Proteomes" id="UP000623542"/>
    </source>
</evidence>
<feature type="compositionally biased region" description="Basic and acidic residues" evidence="6">
    <location>
        <begin position="374"/>
        <end position="397"/>
    </location>
</feature>
<gene>
    <name evidence="8" type="primary">Zc3h11a</name>
    <name evidence="8" type="ORF">ELAFOR_R02772</name>
</gene>